<sequence>MRLLNTRTVQLEEFYGKPPKYAISHRWETDEASYKDFELGRERTLQGYYKISACCRLAYSRRLEYAWVDTCCIDKRSSAELTESINSMYQWYQEAEECCAFLNDVHVEDLDSQQNQITFGKSAWFTRGWTLQELIAPSRVLFYNSRWVYLGSKEYQCKLLKKVTGIGIAVLQKKITPSECTISQRMAWAAYRTTSRLEARAYSLLGIFGVNMPMLYGEGDKAFRRLQGEIIKQSDDHTILAWRDQQSAKSVLAPSPSCSRGLDDMERIIPTNDTTQGYTFVDAGLSIQLVLVPWSMNTYIASLHCGYPKLQDCRRASFRGYERACIFLQQTEHEHQFTRVSIDGEDLKIIDGDIFARMRDKFEVQARHVLVRQSNDLNPISALPTAQLKLRSVAKLRSRSFV</sequence>
<proteinExistence type="predicted"/>
<keyword evidence="3" id="KW-1185">Reference proteome</keyword>
<reference evidence="2 3" key="1">
    <citation type="submission" date="2023-08" db="EMBL/GenBank/DDBJ databases">
        <title>Black Yeasts Isolated from many extreme environments.</title>
        <authorList>
            <person name="Coleine C."/>
            <person name="Stajich J.E."/>
            <person name="Selbmann L."/>
        </authorList>
    </citation>
    <scope>NUCLEOTIDE SEQUENCE [LARGE SCALE GENOMIC DNA]</scope>
    <source>
        <strain evidence="2 3">CCFEE 5885</strain>
    </source>
</reference>
<comment type="caution">
    <text evidence="2">The sequence shown here is derived from an EMBL/GenBank/DDBJ whole genome shotgun (WGS) entry which is preliminary data.</text>
</comment>
<protein>
    <recommendedName>
        <fullName evidence="1">Heterokaryon incompatibility domain-containing protein</fullName>
    </recommendedName>
</protein>
<accession>A0ABR0JYU6</accession>
<organism evidence="2 3">
    <name type="scientific">Lithohypha guttulata</name>
    <dbReference type="NCBI Taxonomy" id="1690604"/>
    <lineage>
        <taxon>Eukaryota</taxon>
        <taxon>Fungi</taxon>
        <taxon>Dikarya</taxon>
        <taxon>Ascomycota</taxon>
        <taxon>Pezizomycotina</taxon>
        <taxon>Eurotiomycetes</taxon>
        <taxon>Chaetothyriomycetidae</taxon>
        <taxon>Chaetothyriales</taxon>
        <taxon>Trichomeriaceae</taxon>
        <taxon>Lithohypha</taxon>
    </lineage>
</organism>
<dbReference type="PANTHER" id="PTHR10622">
    <property type="entry name" value="HET DOMAIN-CONTAINING PROTEIN"/>
    <property type="match status" value="1"/>
</dbReference>
<evidence type="ECO:0000313" key="3">
    <source>
        <dbReference type="Proteomes" id="UP001345013"/>
    </source>
</evidence>
<evidence type="ECO:0000313" key="2">
    <source>
        <dbReference type="EMBL" id="KAK5079586.1"/>
    </source>
</evidence>
<dbReference type="Proteomes" id="UP001345013">
    <property type="component" value="Unassembled WGS sequence"/>
</dbReference>
<dbReference type="Pfam" id="PF06985">
    <property type="entry name" value="HET"/>
    <property type="match status" value="1"/>
</dbReference>
<gene>
    <name evidence="2" type="ORF">LTR24_009151</name>
</gene>
<evidence type="ECO:0000259" key="1">
    <source>
        <dbReference type="Pfam" id="PF06985"/>
    </source>
</evidence>
<name>A0ABR0JYU6_9EURO</name>
<dbReference type="PANTHER" id="PTHR10622:SF12">
    <property type="entry name" value="HET DOMAIN-CONTAINING PROTEIN"/>
    <property type="match status" value="1"/>
</dbReference>
<dbReference type="EMBL" id="JAVRRG010000185">
    <property type="protein sequence ID" value="KAK5079586.1"/>
    <property type="molecule type" value="Genomic_DNA"/>
</dbReference>
<dbReference type="InterPro" id="IPR010730">
    <property type="entry name" value="HET"/>
</dbReference>
<feature type="domain" description="Heterokaryon incompatibility" evidence="1">
    <location>
        <begin position="22"/>
        <end position="109"/>
    </location>
</feature>